<dbReference type="AlphaFoldDB" id="A0A5A9X8L4"/>
<keyword evidence="3" id="KW-1185">Reference proteome</keyword>
<reference evidence="2 3" key="1">
    <citation type="submission" date="2019-04" db="EMBL/GenBank/DDBJ databases">
        <title>Geobacter ruber sp. nov., ferric-reducing bacteria isolated from paddy soil.</title>
        <authorList>
            <person name="Xu Z."/>
            <person name="Masuda Y."/>
            <person name="Itoh H."/>
            <person name="Senoo K."/>
        </authorList>
    </citation>
    <scope>NUCLEOTIDE SEQUENCE [LARGE SCALE GENOMIC DNA]</scope>
    <source>
        <strain evidence="2 3">Red88</strain>
    </source>
</reference>
<accession>A0A5A9X8L4</accession>
<evidence type="ECO:0000313" key="3">
    <source>
        <dbReference type="Proteomes" id="UP000324298"/>
    </source>
</evidence>
<sequence>MSNNEELKERARVDIKILDSIGRENMASHIRDLLAALNAAELDAECNRIQAVDRGNSFSAMQTENATLKTGCQSFQDSFYRESKKTKQLQQNNATLEAENAALKTRLASRTYYHDNAAVEAEVKRLEGELLKSNEQANEMIKHLREMLAKTQGANECNYKGKLAAESELFRYRSGVEVEGHGCNYGHIGVLPADWAKLVQFDGQHVRILVMADSKPQEVQG</sequence>
<gene>
    <name evidence="2" type="ORF">ET418_15255</name>
</gene>
<organism evidence="2 3">
    <name type="scientific">Oryzomonas rubra</name>
    <dbReference type="NCBI Taxonomy" id="2509454"/>
    <lineage>
        <taxon>Bacteria</taxon>
        <taxon>Pseudomonadati</taxon>
        <taxon>Thermodesulfobacteriota</taxon>
        <taxon>Desulfuromonadia</taxon>
        <taxon>Geobacterales</taxon>
        <taxon>Geobacteraceae</taxon>
        <taxon>Oryzomonas</taxon>
    </lineage>
</organism>
<name>A0A5A9X8L4_9BACT</name>
<comment type="caution">
    <text evidence="2">The sequence shown here is derived from an EMBL/GenBank/DDBJ whole genome shotgun (WGS) entry which is preliminary data.</text>
</comment>
<evidence type="ECO:0000256" key="1">
    <source>
        <dbReference type="SAM" id="Coils"/>
    </source>
</evidence>
<protein>
    <submittedName>
        <fullName evidence="2">Uncharacterized protein</fullName>
    </submittedName>
</protein>
<dbReference type="Proteomes" id="UP000324298">
    <property type="component" value="Unassembled WGS sequence"/>
</dbReference>
<dbReference type="EMBL" id="SRSD01000010">
    <property type="protein sequence ID" value="KAA0888735.1"/>
    <property type="molecule type" value="Genomic_DNA"/>
</dbReference>
<dbReference type="RefSeq" id="WP_149309030.1">
    <property type="nucleotide sequence ID" value="NZ_SRSD01000010.1"/>
</dbReference>
<feature type="coiled-coil region" evidence="1">
    <location>
        <begin position="86"/>
        <end position="154"/>
    </location>
</feature>
<keyword evidence="1" id="KW-0175">Coiled coil</keyword>
<evidence type="ECO:0000313" key="2">
    <source>
        <dbReference type="EMBL" id="KAA0888735.1"/>
    </source>
</evidence>
<proteinExistence type="predicted"/>